<dbReference type="EMBL" id="JASNQZ010000010">
    <property type="protein sequence ID" value="KAL0952932.1"/>
    <property type="molecule type" value="Genomic_DNA"/>
</dbReference>
<dbReference type="Proteomes" id="UP001556367">
    <property type="component" value="Unassembled WGS sequence"/>
</dbReference>
<dbReference type="Pfam" id="PF14934">
    <property type="entry name" value="TMEM254"/>
    <property type="match status" value="1"/>
</dbReference>
<keyword evidence="1" id="KW-0472">Membrane</keyword>
<dbReference type="PANTHER" id="PTHR37783">
    <property type="entry name" value="MEMBRANE PROTEIN, PUTATIVE (AFU_ORTHOLOGUE AFUA_1G04315)-RELATED"/>
    <property type="match status" value="1"/>
</dbReference>
<keyword evidence="4" id="KW-1185">Reference proteome</keyword>
<dbReference type="PANTHER" id="PTHR37783:SF1">
    <property type="entry name" value="MEMBRANE PROTEIN, PUTATIVE (AFU_ORTHOLOGUE AFUA_1G04315)-RELATED"/>
    <property type="match status" value="1"/>
</dbReference>
<evidence type="ECO:0000259" key="2">
    <source>
        <dbReference type="Pfam" id="PF10615"/>
    </source>
</evidence>
<dbReference type="InterPro" id="IPR028110">
    <property type="entry name" value="TMEM254"/>
</dbReference>
<protein>
    <recommendedName>
        <fullName evidence="2">DUF2470 domain-containing protein</fullName>
    </recommendedName>
</protein>
<feature type="transmembrane region" description="Helical" evidence="1">
    <location>
        <begin position="186"/>
        <end position="205"/>
    </location>
</feature>
<dbReference type="Gene3D" id="3.20.180.10">
    <property type="entry name" value="PNP-oxidase-like"/>
    <property type="match status" value="1"/>
</dbReference>
<accession>A0ABR3JBH4</accession>
<dbReference type="InterPro" id="IPR037119">
    <property type="entry name" value="Haem_oxidase_HugZ-like_sf"/>
</dbReference>
<feature type="transmembrane region" description="Helical" evidence="1">
    <location>
        <begin position="113"/>
        <end position="132"/>
    </location>
</feature>
<proteinExistence type="predicted"/>
<comment type="caution">
    <text evidence="3">The sequence shown here is derived from an EMBL/GenBank/DDBJ whole genome shotgun (WGS) entry which is preliminary data.</text>
</comment>
<reference evidence="4" key="1">
    <citation type="submission" date="2024-06" db="EMBL/GenBank/DDBJ databases">
        <title>Multi-omics analyses provide insights into the biosynthesis of the anticancer antibiotic pleurotin in Hohenbuehelia grisea.</title>
        <authorList>
            <person name="Weaver J.A."/>
            <person name="Alberti F."/>
        </authorList>
    </citation>
    <scope>NUCLEOTIDE SEQUENCE [LARGE SCALE GENOMIC DNA]</scope>
    <source>
        <strain evidence="4">T-177</strain>
    </source>
</reference>
<evidence type="ECO:0000256" key="1">
    <source>
        <dbReference type="SAM" id="Phobius"/>
    </source>
</evidence>
<evidence type="ECO:0000313" key="4">
    <source>
        <dbReference type="Proteomes" id="UP001556367"/>
    </source>
</evidence>
<sequence length="223" mass="25476">MADPVAEKSTFLRMYMTSHPDTLVAYAKWYGEVEEPITGTEMTAIDTKSMTLTCTLKNGTKRVANVRFEPPLAGYEDVKPRLLEMKAIAQENLGMIKAPQLKSFHFPRPLAKVILPVVLIDYLTAFTWFGRSYNSPAFDFTRQVFSYIGGDVTIYIVWLVMSAIQLGHALESLYTLHLCRSYRTGFPVGFAYVLSTVLFGFPIWLEMRRRVHKIRIDSVMKVE</sequence>
<organism evidence="3 4">
    <name type="scientific">Hohenbuehelia grisea</name>
    <dbReference type="NCBI Taxonomy" id="104357"/>
    <lineage>
        <taxon>Eukaryota</taxon>
        <taxon>Fungi</taxon>
        <taxon>Dikarya</taxon>
        <taxon>Basidiomycota</taxon>
        <taxon>Agaricomycotina</taxon>
        <taxon>Agaricomycetes</taxon>
        <taxon>Agaricomycetidae</taxon>
        <taxon>Agaricales</taxon>
        <taxon>Pleurotineae</taxon>
        <taxon>Pleurotaceae</taxon>
        <taxon>Hohenbuehelia</taxon>
    </lineage>
</organism>
<feature type="domain" description="DUF2470" evidence="2">
    <location>
        <begin position="17"/>
        <end position="85"/>
    </location>
</feature>
<keyword evidence="1" id="KW-0812">Transmembrane</keyword>
<name>A0ABR3JBH4_9AGAR</name>
<feature type="transmembrane region" description="Helical" evidence="1">
    <location>
        <begin position="144"/>
        <end position="166"/>
    </location>
</feature>
<dbReference type="Pfam" id="PF10615">
    <property type="entry name" value="DUF2470"/>
    <property type="match status" value="1"/>
</dbReference>
<keyword evidence="1" id="KW-1133">Transmembrane helix</keyword>
<evidence type="ECO:0000313" key="3">
    <source>
        <dbReference type="EMBL" id="KAL0952932.1"/>
    </source>
</evidence>
<gene>
    <name evidence="3" type="ORF">HGRIS_007145</name>
</gene>
<dbReference type="InterPro" id="IPR019595">
    <property type="entry name" value="DUF2470"/>
</dbReference>